<dbReference type="EMBL" id="DF820455">
    <property type="protein sequence ID" value="GAK49068.1"/>
    <property type="molecule type" value="Genomic_DNA"/>
</dbReference>
<evidence type="ECO:0000313" key="4">
    <source>
        <dbReference type="Proteomes" id="UP000030700"/>
    </source>
</evidence>
<evidence type="ECO:0000313" key="3">
    <source>
        <dbReference type="EMBL" id="GAK49068.1"/>
    </source>
</evidence>
<comment type="subcellular location">
    <subcellularLocation>
        <location evidence="1">Bacterial microcompartment</location>
    </subcellularLocation>
</comment>
<protein>
    <submittedName>
        <fullName evidence="3">Ethanolamine utilization protein EutN/carboxysome structural protein Ccml</fullName>
    </submittedName>
</protein>
<dbReference type="STRING" id="1499966.U14_00286"/>
<dbReference type="CDD" id="cd01614">
    <property type="entry name" value="EutN_CcmL"/>
    <property type="match status" value="1"/>
</dbReference>
<keyword evidence="4" id="KW-1185">Reference proteome</keyword>
<dbReference type="SUPFAM" id="SSF159133">
    <property type="entry name" value="EutN/CcmL-like"/>
    <property type="match status" value="1"/>
</dbReference>
<accession>A0A0S6VTY1</accession>
<reference evidence="3" key="1">
    <citation type="journal article" date="2015" name="PeerJ">
        <title>First genomic representation of candidate bacterial phylum KSB3 points to enhanced environmental sensing as a trigger of wastewater bulking.</title>
        <authorList>
            <person name="Sekiguchi Y."/>
            <person name="Ohashi A."/>
            <person name="Parks D.H."/>
            <person name="Yamauchi T."/>
            <person name="Tyson G.W."/>
            <person name="Hugenholtz P."/>
        </authorList>
    </citation>
    <scope>NUCLEOTIDE SEQUENCE [LARGE SCALE GENOMIC DNA]</scope>
</reference>
<organism evidence="3">
    <name type="scientific">Candidatus Moduliflexus flocculans</name>
    <dbReference type="NCBI Taxonomy" id="1499966"/>
    <lineage>
        <taxon>Bacteria</taxon>
        <taxon>Candidatus Moduliflexota</taxon>
        <taxon>Candidatus Moduliflexia</taxon>
        <taxon>Candidatus Moduliflexales</taxon>
        <taxon>Candidatus Moduliflexaceae</taxon>
    </lineage>
</organism>
<dbReference type="HOGENOM" id="CLU_148498_0_1_0"/>
<dbReference type="PANTHER" id="PTHR36539:SF1">
    <property type="entry name" value="BACTERIAL MICROCOMPARTMENT SHELL VERTEX PROTEIN EUTN"/>
    <property type="match status" value="1"/>
</dbReference>
<dbReference type="InterPro" id="IPR004992">
    <property type="entry name" value="EutN_CcmL"/>
</dbReference>
<dbReference type="PANTHER" id="PTHR36539">
    <property type="entry name" value="ETHANOLAMINE UTILIZATION PROTEIN EUTN"/>
    <property type="match status" value="1"/>
</dbReference>
<evidence type="ECO:0000256" key="2">
    <source>
        <dbReference type="ARBA" id="ARBA00024446"/>
    </source>
</evidence>
<dbReference type="InterPro" id="IPR036677">
    <property type="entry name" value="EutN_CcmL_sf"/>
</dbReference>
<name>A0A0S6VTY1_9BACT</name>
<gene>
    <name evidence="3" type="ORF">U14_00286</name>
</gene>
<dbReference type="PROSITE" id="PS51932">
    <property type="entry name" value="BMV"/>
    <property type="match status" value="1"/>
</dbReference>
<evidence type="ECO:0000256" key="1">
    <source>
        <dbReference type="ARBA" id="ARBA00024322"/>
    </source>
</evidence>
<proteinExistence type="predicted"/>
<dbReference type="AlphaFoldDB" id="A0A0S6VTY1"/>
<dbReference type="GO" id="GO:0031469">
    <property type="term" value="C:bacterial microcompartment"/>
    <property type="evidence" value="ECO:0007669"/>
    <property type="project" value="UniProtKB-SubCell"/>
</dbReference>
<keyword evidence="2" id="KW-1283">Bacterial microcompartment</keyword>
<dbReference type="Gene3D" id="2.40.50.220">
    <property type="entry name" value="EutN/Ccml"/>
    <property type="match status" value="1"/>
</dbReference>
<dbReference type="Pfam" id="PF03319">
    <property type="entry name" value="EutN_CcmL"/>
    <property type="match status" value="1"/>
</dbReference>
<sequence>MILARVVGTVVSSHKSEKIEGIKLLLVEKIDPDTMQGKKDYVVAMDAVGAGIGEIIFFVSGSSARLTEVTAGKPSDAAIIAIVDIVEKDGRVTYRKDAAQEAV</sequence>
<dbReference type="Proteomes" id="UP000030700">
    <property type="component" value="Unassembled WGS sequence"/>
</dbReference>